<feature type="transmembrane region" description="Helical" evidence="1">
    <location>
        <begin position="37"/>
        <end position="57"/>
    </location>
</feature>
<keyword evidence="1" id="KW-1133">Transmembrane helix</keyword>
<sequence>MSAATMPGYRSPTPAGRDGFAQLLHAEWTKLRTVRGWLIGLVVAALLIVSLGVFSSLGNSSVCRPGPGQSTPVCGSAPAPLTGPGGEPVNDEFYFVNRPLTADGSITVRADSLTGLIASSDAAPDRPFADAKPGVQPWSKAGLIIRASTAPGSAYAAIMITGAHGVRFQYDYTHDAAGTPGTPSAASPRWLRLARHGDTVTGYDSLDGTRWSKVGSARLTGLPSTVPAGLFAASPDHVRISNPIGGGESAHGDPTQASARFDRLSLQGGWPSAAWTGTELGGNNQGPAIHRGSFSGSGDAIGVTGSGDIGPVVPGTGPGLDPDRVLIGTFAGLIALIVVAGLFVTSEYRRGLIHTTLTASPRRHRVLAAKAVVIGAAAFVTGLVAAAITVPLARNLLHSNGNFLYPLSTAAWLRIVLGTGALLALAAVAALAMGVIVRRGAGAVTAVIVAIVLPYVLAVASLLPVGAGQWLLRLTPAASFAVQQTLIQYPQVAGDYTPSNGYYPLPAWAGLAVLAGYTALALGAAAVLLRRRDA</sequence>
<dbReference type="Gene3D" id="2.60.120.200">
    <property type="match status" value="1"/>
</dbReference>
<proteinExistence type="predicted"/>
<protein>
    <submittedName>
        <fullName evidence="2">DUF1349 domain-containing protein</fullName>
    </submittedName>
</protein>
<gene>
    <name evidence="2" type="ORF">M6B22_18735</name>
</gene>
<dbReference type="Proteomes" id="UP001164693">
    <property type="component" value="Chromosome"/>
</dbReference>
<feature type="transmembrane region" description="Helical" evidence="1">
    <location>
        <begin position="412"/>
        <end position="436"/>
    </location>
</feature>
<dbReference type="RefSeq" id="WP_269443083.1">
    <property type="nucleotide sequence ID" value="NZ_CP097463.1"/>
</dbReference>
<dbReference type="Pfam" id="PF12679">
    <property type="entry name" value="ABC2_membrane_2"/>
    <property type="match status" value="1"/>
</dbReference>
<keyword evidence="3" id="KW-1185">Reference proteome</keyword>
<keyword evidence="1" id="KW-0812">Transmembrane</keyword>
<feature type="transmembrane region" description="Helical" evidence="1">
    <location>
        <begin position="507"/>
        <end position="529"/>
    </location>
</feature>
<evidence type="ECO:0000256" key="1">
    <source>
        <dbReference type="SAM" id="Phobius"/>
    </source>
</evidence>
<feature type="transmembrane region" description="Helical" evidence="1">
    <location>
        <begin position="325"/>
        <end position="345"/>
    </location>
</feature>
<reference evidence="2" key="1">
    <citation type="submission" date="2022-05" db="EMBL/GenBank/DDBJ databases">
        <title>Jatrophihabitans sp. SB3-54 whole genome sequence.</title>
        <authorList>
            <person name="Suh M.K."/>
            <person name="Eom M.K."/>
            <person name="Kim J.S."/>
            <person name="Kim H.S."/>
            <person name="Do H.E."/>
            <person name="Shin Y.K."/>
            <person name="Lee J.-S."/>
        </authorList>
    </citation>
    <scope>NUCLEOTIDE SEQUENCE</scope>
    <source>
        <strain evidence="2">SB3-54</strain>
    </source>
</reference>
<accession>A0ABY7JVG0</accession>
<evidence type="ECO:0000313" key="2">
    <source>
        <dbReference type="EMBL" id="WAX56547.1"/>
    </source>
</evidence>
<name>A0ABY7JVG0_9ACTN</name>
<feature type="transmembrane region" description="Helical" evidence="1">
    <location>
        <begin position="366"/>
        <end position="392"/>
    </location>
</feature>
<dbReference type="EMBL" id="CP097463">
    <property type="protein sequence ID" value="WAX56547.1"/>
    <property type="molecule type" value="Genomic_DNA"/>
</dbReference>
<evidence type="ECO:0000313" key="3">
    <source>
        <dbReference type="Proteomes" id="UP001164693"/>
    </source>
</evidence>
<keyword evidence="1" id="KW-0472">Membrane</keyword>
<feature type="transmembrane region" description="Helical" evidence="1">
    <location>
        <begin position="443"/>
        <end position="463"/>
    </location>
</feature>
<organism evidence="2 3">
    <name type="scientific">Jatrophihabitans cynanchi</name>
    <dbReference type="NCBI Taxonomy" id="2944128"/>
    <lineage>
        <taxon>Bacteria</taxon>
        <taxon>Bacillati</taxon>
        <taxon>Actinomycetota</taxon>
        <taxon>Actinomycetes</taxon>
        <taxon>Jatrophihabitantales</taxon>
        <taxon>Jatrophihabitantaceae</taxon>
        <taxon>Jatrophihabitans</taxon>
    </lineage>
</organism>